<dbReference type="AlphaFoldDB" id="A0A0G4GNU5"/>
<feature type="region of interest" description="Disordered" evidence="1">
    <location>
        <begin position="194"/>
        <end position="220"/>
    </location>
</feature>
<feature type="compositionally biased region" description="Polar residues" evidence="1">
    <location>
        <begin position="348"/>
        <end position="368"/>
    </location>
</feature>
<evidence type="ECO:0000256" key="1">
    <source>
        <dbReference type="SAM" id="MobiDB-lite"/>
    </source>
</evidence>
<dbReference type="EMBL" id="CDMY01000738">
    <property type="protein sequence ID" value="CEM31956.1"/>
    <property type="molecule type" value="Genomic_DNA"/>
</dbReference>
<reference evidence="2 3" key="1">
    <citation type="submission" date="2014-11" db="EMBL/GenBank/DDBJ databases">
        <authorList>
            <person name="Zhu J."/>
            <person name="Qi W."/>
            <person name="Song R."/>
        </authorList>
    </citation>
    <scope>NUCLEOTIDE SEQUENCE [LARGE SCALE GENOMIC DNA]</scope>
</reference>
<feature type="compositionally biased region" description="Low complexity" evidence="1">
    <location>
        <begin position="490"/>
        <end position="509"/>
    </location>
</feature>
<sequence length="509" mass="53684">MADAVDAQTHSDGSGTSHDGSGVPLSRGPLLESARQTLQSDPAVTANVVSTLLIQQHSSAAADGQELANEEAFLMELWLLRCEAFLCLGLSELALVDATQAHGHLQKLAKRWMDECDAQQVPGCVKRRAGKEGEIEAGVKALEGDIVMLKTRCLAQLGGGGAAVRYLDDYAGDEGVVADTSPFYKMLLSGKETGLGSPPASAPTHYSREKDSHTAELDRGRAEGPVPLLVDEEWVPLFQDVRQSLSKYLPIVPSSNTASPSPSPPPSPTPRPAFRYTVTRALPPPHLSTDDRTHRGTASARLPAGGRPSTAGHVSRMLRRESFPSAPFAAPDTSWDLLLAQLTHSSLPSSTRLSRGQRLTESGRTVSSAHAAGPGVPSSAFVRPPPFRGVGTSAPLSVAVPATSEAAFGYVSVDETRDKTATKKRDSILVRSSSSVDAYAPGAGLVELQPADPMIPPIRECAKPRLPSWLIPYMHSYAEPSRPCGGGRKGSSSSRRGGQGVSSGRKSAG</sequence>
<protein>
    <submittedName>
        <fullName evidence="2">Uncharacterized protein</fullName>
    </submittedName>
</protein>
<feature type="region of interest" description="Disordered" evidence="1">
    <location>
        <begin position="348"/>
        <end position="379"/>
    </location>
</feature>
<accession>A0A0G4GNU5</accession>
<feature type="region of interest" description="Disordered" evidence="1">
    <location>
        <begin position="479"/>
        <end position="509"/>
    </location>
</feature>
<organism evidence="2 3">
    <name type="scientific">Vitrella brassicaformis (strain CCMP3155)</name>
    <dbReference type="NCBI Taxonomy" id="1169540"/>
    <lineage>
        <taxon>Eukaryota</taxon>
        <taxon>Sar</taxon>
        <taxon>Alveolata</taxon>
        <taxon>Colpodellida</taxon>
        <taxon>Vitrellaceae</taxon>
        <taxon>Vitrella</taxon>
    </lineage>
</organism>
<proteinExistence type="predicted"/>
<gene>
    <name evidence="2" type="ORF">Vbra_2362</name>
</gene>
<evidence type="ECO:0000313" key="3">
    <source>
        <dbReference type="Proteomes" id="UP000041254"/>
    </source>
</evidence>
<evidence type="ECO:0000313" key="2">
    <source>
        <dbReference type="EMBL" id="CEM31956.1"/>
    </source>
</evidence>
<dbReference type="InParanoid" id="A0A0G4GNU5"/>
<dbReference type="Proteomes" id="UP000041254">
    <property type="component" value="Unassembled WGS sequence"/>
</dbReference>
<keyword evidence="3" id="KW-1185">Reference proteome</keyword>
<name>A0A0G4GNU5_VITBC</name>
<dbReference type="VEuPathDB" id="CryptoDB:Vbra_2362"/>
<feature type="compositionally biased region" description="Basic and acidic residues" evidence="1">
    <location>
        <begin position="206"/>
        <end position="220"/>
    </location>
</feature>
<feature type="compositionally biased region" description="Low complexity" evidence="1">
    <location>
        <begin position="10"/>
        <end position="22"/>
    </location>
</feature>
<feature type="region of interest" description="Disordered" evidence="1">
    <location>
        <begin position="1"/>
        <end position="28"/>
    </location>
</feature>
<feature type="compositionally biased region" description="Pro residues" evidence="1">
    <location>
        <begin position="261"/>
        <end position="271"/>
    </location>
</feature>
<feature type="region of interest" description="Disordered" evidence="1">
    <location>
        <begin position="254"/>
        <end position="312"/>
    </location>
</feature>